<feature type="region of interest" description="Disordered" evidence="1">
    <location>
        <begin position="968"/>
        <end position="1013"/>
    </location>
</feature>
<feature type="compositionally biased region" description="Acidic residues" evidence="1">
    <location>
        <begin position="57"/>
        <end position="70"/>
    </location>
</feature>
<feature type="compositionally biased region" description="Polar residues" evidence="1">
    <location>
        <begin position="664"/>
        <end position="678"/>
    </location>
</feature>
<feature type="compositionally biased region" description="Polar residues" evidence="1">
    <location>
        <begin position="469"/>
        <end position="481"/>
    </location>
</feature>
<accession>A0A6A6Q763</accession>
<feature type="region of interest" description="Disordered" evidence="1">
    <location>
        <begin position="51"/>
        <end position="189"/>
    </location>
</feature>
<organism evidence="2 3">
    <name type="scientific">Lophium mytilinum</name>
    <dbReference type="NCBI Taxonomy" id="390894"/>
    <lineage>
        <taxon>Eukaryota</taxon>
        <taxon>Fungi</taxon>
        <taxon>Dikarya</taxon>
        <taxon>Ascomycota</taxon>
        <taxon>Pezizomycotina</taxon>
        <taxon>Dothideomycetes</taxon>
        <taxon>Pleosporomycetidae</taxon>
        <taxon>Mytilinidiales</taxon>
        <taxon>Mytilinidiaceae</taxon>
        <taxon>Lophium</taxon>
    </lineage>
</organism>
<feature type="compositionally biased region" description="Polar residues" evidence="1">
    <location>
        <begin position="92"/>
        <end position="129"/>
    </location>
</feature>
<feature type="compositionally biased region" description="Basic residues" evidence="1">
    <location>
        <begin position="366"/>
        <end position="376"/>
    </location>
</feature>
<feature type="region of interest" description="Disordered" evidence="1">
    <location>
        <begin position="806"/>
        <end position="865"/>
    </location>
</feature>
<evidence type="ECO:0000313" key="3">
    <source>
        <dbReference type="Proteomes" id="UP000799750"/>
    </source>
</evidence>
<dbReference type="AlphaFoldDB" id="A0A6A6Q763"/>
<feature type="region of interest" description="Disordered" evidence="1">
    <location>
        <begin position="209"/>
        <end position="251"/>
    </location>
</feature>
<feature type="region of interest" description="Disordered" evidence="1">
    <location>
        <begin position="608"/>
        <end position="733"/>
    </location>
</feature>
<feature type="region of interest" description="Disordered" evidence="1">
    <location>
        <begin position="265"/>
        <end position="317"/>
    </location>
</feature>
<keyword evidence="3" id="KW-1185">Reference proteome</keyword>
<protein>
    <submittedName>
        <fullName evidence="2">Uncharacterized protein</fullName>
    </submittedName>
</protein>
<dbReference type="Proteomes" id="UP000799750">
    <property type="component" value="Unassembled WGS sequence"/>
</dbReference>
<dbReference type="OrthoDB" id="3870679at2759"/>
<dbReference type="EMBL" id="MU004204">
    <property type="protein sequence ID" value="KAF2488288.1"/>
    <property type="molecule type" value="Genomic_DNA"/>
</dbReference>
<evidence type="ECO:0000313" key="2">
    <source>
        <dbReference type="EMBL" id="KAF2488288.1"/>
    </source>
</evidence>
<feature type="compositionally biased region" description="Basic and acidic residues" evidence="1">
    <location>
        <begin position="230"/>
        <end position="251"/>
    </location>
</feature>
<sequence length="1165" mass="129055">MLSITNMPRSDQAYSLLESSFLDAPKLRAHKTLPRRSDDFRTVFPAAAPIKAQASFTDDETPTALDDEYPTLEPSPGVLARVDSNLPPTPPTNGQEDTQHTDFGQPTLANGTMPTLTSNKSSFSTPINQRSPPTPDPSPPRTTESLGSLERPPLFPYPSSSRAESFKTAKEEQSTAGDSRSHLPIGNTWEHQYNERSAFVDQDESGLGLAFEYEDGDSTPTARKPSSDYVADKKPYEGEEQGRGFDDIPNREWDTNLMRNVTVRRKRRATSPPKQQRLDAIDTTSTGTGSTVRRTSSLRERVESSKESPHTPSMERFAQDIGWPTEVNHALNSHLRESESRRHSGMSVSSTVVEAVVIVTPPQRRQTLRHTGKNLVRRADGTSSTERSPISQSNRNSLNSDDLPLHRLVHRKSRIPERKHMLNGESDVLGLETPSAPTSAGTSRGVTRHVAPIQHNDALALHTALESPNGMSKRSTSNPKTSRGAGSYQKRVFSAPEATRDIPTPQSPLRTFFEVTPPESPNEETHFVPRYKYASRIAPRNVPVLDTAFSSRAGLGSQDASPTSPRLRRMKRTSDQFSSPLSSPADTSKALPAIPTAPHFQTAKLQRGLVPKQSPSPQLDVAKARRNSQAESYHSPSFDLAMQDIKPHQRRGSDGQAERRRTSSSETVPTVKEPQSSAPEHPEERHLSSTPNHSSTSQDGFLHPALDRIPTEELPHPHRSSNGSLLHPDDRRRISFDRSTTRTEEHAMARHLYAQSTPFSQFSDTTPDALEVSEATAVSIYPHNNHSLLVVQQLSRSNTLPITRRELTPDSVHTSRLSVDTRSREQHNTQPSLTFEPSTPTQPVGLPELGIVDSPLKNPREAPIPPVIKFIPPTPAEELDRQLHPGPPLHTNSLPVRRLSLRQRARRYSDTLIAPLLARNPSLKARATSSGTPRHAAFTDHAVPTVSEDEGNLHPFWRPRGFWDGFEDSDSDSDSDFGDTRLPSGGDTSDVHLEQQKPAARPNGGLGTLGRRLTNGFKGSGGFLIGNSLGVQRAGTNRRRHYVDVPVRARSPPTRARTPPAVPKLVVQRPTFPRKNGVRRAGSQSTLRSQPSFERGVGGGRRDEWRKGKKIPGLGMQVQYIGFSGVKEKIRERREKKWEREREGRREEIRKSIGPKFLVEGSRVV</sequence>
<feature type="compositionally biased region" description="Basic and acidic residues" evidence="1">
    <location>
        <begin position="297"/>
        <end position="309"/>
    </location>
</feature>
<feature type="region of interest" description="Disordered" evidence="1">
    <location>
        <begin position="552"/>
        <end position="592"/>
    </location>
</feature>
<name>A0A6A6Q763_9PEZI</name>
<reference evidence="2" key="1">
    <citation type="journal article" date="2020" name="Stud. Mycol.">
        <title>101 Dothideomycetes genomes: a test case for predicting lifestyles and emergence of pathogens.</title>
        <authorList>
            <person name="Haridas S."/>
            <person name="Albert R."/>
            <person name="Binder M."/>
            <person name="Bloem J."/>
            <person name="Labutti K."/>
            <person name="Salamov A."/>
            <person name="Andreopoulos B."/>
            <person name="Baker S."/>
            <person name="Barry K."/>
            <person name="Bills G."/>
            <person name="Bluhm B."/>
            <person name="Cannon C."/>
            <person name="Castanera R."/>
            <person name="Culley D."/>
            <person name="Daum C."/>
            <person name="Ezra D."/>
            <person name="Gonzalez J."/>
            <person name="Henrissat B."/>
            <person name="Kuo A."/>
            <person name="Liang C."/>
            <person name="Lipzen A."/>
            <person name="Lutzoni F."/>
            <person name="Magnuson J."/>
            <person name="Mondo S."/>
            <person name="Nolan M."/>
            <person name="Ohm R."/>
            <person name="Pangilinan J."/>
            <person name="Park H.-J."/>
            <person name="Ramirez L."/>
            <person name="Alfaro M."/>
            <person name="Sun H."/>
            <person name="Tritt A."/>
            <person name="Yoshinaga Y."/>
            <person name="Zwiers L.-H."/>
            <person name="Turgeon B."/>
            <person name="Goodwin S."/>
            <person name="Spatafora J."/>
            <person name="Crous P."/>
            <person name="Grigoriev I."/>
        </authorList>
    </citation>
    <scope>NUCLEOTIDE SEQUENCE</scope>
    <source>
        <strain evidence="2">CBS 269.34</strain>
    </source>
</reference>
<gene>
    <name evidence="2" type="ORF">BU16DRAFT_229887</name>
</gene>
<feature type="compositionally biased region" description="Polar residues" evidence="1">
    <location>
        <begin position="381"/>
        <end position="400"/>
    </location>
</feature>
<feature type="compositionally biased region" description="Basic and acidic residues" evidence="1">
    <location>
        <begin position="705"/>
        <end position="716"/>
    </location>
</feature>
<feature type="compositionally biased region" description="Acidic residues" evidence="1">
    <location>
        <begin position="968"/>
        <end position="977"/>
    </location>
</feature>
<feature type="compositionally biased region" description="Basic and acidic residues" evidence="1">
    <location>
        <begin position="164"/>
        <end position="173"/>
    </location>
</feature>
<feature type="region of interest" description="Disordered" evidence="1">
    <location>
        <begin position="363"/>
        <end position="445"/>
    </location>
</feature>
<feature type="compositionally biased region" description="Polar residues" evidence="1">
    <location>
        <begin position="828"/>
        <end position="842"/>
    </location>
</feature>
<feature type="region of interest" description="Disordered" evidence="1">
    <location>
        <begin position="467"/>
        <end position="490"/>
    </location>
</feature>
<proteinExistence type="predicted"/>
<feature type="compositionally biased region" description="Low complexity" evidence="1">
    <location>
        <begin position="283"/>
        <end position="295"/>
    </location>
</feature>
<feature type="compositionally biased region" description="Polar residues" evidence="1">
    <location>
        <begin position="575"/>
        <end position="586"/>
    </location>
</feature>
<feature type="region of interest" description="Disordered" evidence="1">
    <location>
        <begin position="1075"/>
        <end position="1108"/>
    </location>
</feature>
<feature type="compositionally biased region" description="Polar residues" evidence="1">
    <location>
        <begin position="435"/>
        <end position="445"/>
    </location>
</feature>
<feature type="compositionally biased region" description="Polar residues" evidence="1">
    <location>
        <begin position="1082"/>
        <end position="1092"/>
    </location>
</feature>
<feature type="compositionally biased region" description="Polar residues" evidence="1">
    <location>
        <begin position="688"/>
        <end position="699"/>
    </location>
</feature>
<feature type="compositionally biased region" description="Basic and acidic residues" evidence="1">
    <location>
        <begin position="645"/>
        <end position="663"/>
    </location>
</feature>
<evidence type="ECO:0000256" key="1">
    <source>
        <dbReference type="SAM" id="MobiDB-lite"/>
    </source>
</evidence>